<dbReference type="InterPro" id="IPR056125">
    <property type="entry name" value="DUF7708"/>
</dbReference>
<protein>
    <recommendedName>
        <fullName evidence="3">DUF7708 domain-containing protein</fullName>
    </recommendedName>
</protein>
<feature type="non-terminal residue" evidence="4">
    <location>
        <position position="477"/>
    </location>
</feature>
<feature type="domain" description="DUF7708" evidence="3">
    <location>
        <begin position="125"/>
        <end position="252"/>
    </location>
</feature>
<accession>A0A6A6HFG4</accession>
<gene>
    <name evidence="4" type="ORF">EV356DRAFT_482046</name>
</gene>
<organism evidence="4 5">
    <name type="scientific">Viridothelium virens</name>
    <name type="common">Speckled blister lichen</name>
    <name type="synonym">Trypethelium virens</name>
    <dbReference type="NCBI Taxonomy" id="1048519"/>
    <lineage>
        <taxon>Eukaryota</taxon>
        <taxon>Fungi</taxon>
        <taxon>Dikarya</taxon>
        <taxon>Ascomycota</taxon>
        <taxon>Pezizomycotina</taxon>
        <taxon>Dothideomycetes</taxon>
        <taxon>Dothideomycetes incertae sedis</taxon>
        <taxon>Trypetheliales</taxon>
        <taxon>Trypetheliaceae</taxon>
        <taxon>Viridothelium</taxon>
    </lineage>
</organism>
<proteinExistence type="predicted"/>
<evidence type="ECO:0000256" key="2">
    <source>
        <dbReference type="SAM" id="MobiDB-lite"/>
    </source>
</evidence>
<evidence type="ECO:0000259" key="3">
    <source>
        <dbReference type="Pfam" id="PF24809"/>
    </source>
</evidence>
<reference evidence="4" key="1">
    <citation type="journal article" date="2020" name="Stud. Mycol.">
        <title>101 Dothideomycetes genomes: a test case for predicting lifestyles and emergence of pathogens.</title>
        <authorList>
            <person name="Haridas S."/>
            <person name="Albert R."/>
            <person name="Binder M."/>
            <person name="Bloem J."/>
            <person name="Labutti K."/>
            <person name="Salamov A."/>
            <person name="Andreopoulos B."/>
            <person name="Baker S."/>
            <person name="Barry K."/>
            <person name="Bills G."/>
            <person name="Bluhm B."/>
            <person name="Cannon C."/>
            <person name="Castanera R."/>
            <person name="Culley D."/>
            <person name="Daum C."/>
            <person name="Ezra D."/>
            <person name="Gonzalez J."/>
            <person name="Henrissat B."/>
            <person name="Kuo A."/>
            <person name="Liang C."/>
            <person name="Lipzen A."/>
            <person name="Lutzoni F."/>
            <person name="Magnuson J."/>
            <person name="Mondo S."/>
            <person name="Nolan M."/>
            <person name="Ohm R."/>
            <person name="Pangilinan J."/>
            <person name="Park H.-J."/>
            <person name="Ramirez L."/>
            <person name="Alfaro M."/>
            <person name="Sun H."/>
            <person name="Tritt A."/>
            <person name="Yoshinaga Y."/>
            <person name="Zwiers L.-H."/>
            <person name="Turgeon B."/>
            <person name="Goodwin S."/>
            <person name="Spatafora J."/>
            <person name="Crous P."/>
            <person name="Grigoriev I."/>
        </authorList>
    </citation>
    <scope>NUCLEOTIDE SEQUENCE</scope>
    <source>
        <strain evidence="4">Tuck. ex Michener</strain>
    </source>
</reference>
<keyword evidence="1" id="KW-0175">Coiled coil</keyword>
<dbReference type="EMBL" id="ML991784">
    <property type="protein sequence ID" value="KAF2236691.1"/>
    <property type="molecule type" value="Genomic_DNA"/>
</dbReference>
<feature type="region of interest" description="Disordered" evidence="2">
    <location>
        <begin position="1"/>
        <end position="29"/>
    </location>
</feature>
<evidence type="ECO:0000313" key="5">
    <source>
        <dbReference type="Proteomes" id="UP000800092"/>
    </source>
</evidence>
<dbReference type="OrthoDB" id="5389929at2759"/>
<evidence type="ECO:0000256" key="1">
    <source>
        <dbReference type="SAM" id="Coils"/>
    </source>
</evidence>
<feature type="coiled-coil region" evidence="1">
    <location>
        <begin position="269"/>
        <end position="300"/>
    </location>
</feature>
<dbReference type="Pfam" id="PF24809">
    <property type="entry name" value="DUF7708"/>
    <property type="match status" value="1"/>
</dbReference>
<dbReference type="AlphaFoldDB" id="A0A6A6HFG4"/>
<sequence length="477" mass="54316">MDGGAASPGPSGWKTWFPNGQESGELEEARKVRKDHRNFLQILPRLGNSVKSDLAESFAASKKESTSTQSTQNILLNSLNTASLDDLELYVANSVQDITEASSELVRKRHRGLRKYVSTPFQEFAKLFSDFLVAYGGLVDILKNADSQYGNIASSTFSLLFAIVKNKTEAEEHLQRCFKNITEALPNLEVYNRVYPDQELGRLLSEVYKNVILFGREATIYLLGHGFERVGHALGRPYKFQSSEDTIRQRLIVVHHRCDALFAGQVLSLQNLNEKIKNQNDEIIIKLATLEEENRDLKALQVSSRIAQLRNTLAVKELTHEEREDKLRTYELLLENSFSPPRRPFAFRISDLESAEEYKRWRAASAPVLVSRGSNHHRLTIERNSWLSPVAIHMIQSAQKSQQMIAYFLCDDESTHKHVLSSILFQILEKSAHQWWSKEDDNHMSTQLSRSSDAETVLRVLIRVVQALPEPLLIVID</sequence>
<evidence type="ECO:0000313" key="4">
    <source>
        <dbReference type="EMBL" id="KAF2236691.1"/>
    </source>
</evidence>
<dbReference type="Proteomes" id="UP000800092">
    <property type="component" value="Unassembled WGS sequence"/>
</dbReference>
<keyword evidence="5" id="KW-1185">Reference proteome</keyword>
<name>A0A6A6HFG4_VIRVR</name>